<organism evidence="1">
    <name type="scientific">Oryza glumipatula</name>
    <dbReference type="NCBI Taxonomy" id="40148"/>
    <lineage>
        <taxon>Eukaryota</taxon>
        <taxon>Viridiplantae</taxon>
        <taxon>Streptophyta</taxon>
        <taxon>Embryophyta</taxon>
        <taxon>Tracheophyta</taxon>
        <taxon>Spermatophyta</taxon>
        <taxon>Magnoliopsida</taxon>
        <taxon>Liliopsida</taxon>
        <taxon>Poales</taxon>
        <taxon>Poaceae</taxon>
        <taxon>BOP clade</taxon>
        <taxon>Oryzoideae</taxon>
        <taxon>Oryzeae</taxon>
        <taxon>Oryzinae</taxon>
        <taxon>Oryza</taxon>
    </lineage>
</organism>
<proteinExistence type="predicted"/>
<evidence type="ECO:0000313" key="2">
    <source>
        <dbReference type="Proteomes" id="UP000026961"/>
    </source>
</evidence>
<keyword evidence="2" id="KW-1185">Reference proteome</keyword>
<dbReference type="AlphaFoldDB" id="A0A0E0B4K3"/>
<accession>A0A0E0B4K3</accession>
<name>A0A0E0B4K3_9ORYZ</name>
<dbReference type="EnsemblPlants" id="OGLUM09G15090.1">
    <property type="protein sequence ID" value="OGLUM09G15090.1"/>
    <property type="gene ID" value="OGLUM09G15090"/>
</dbReference>
<reference evidence="1" key="2">
    <citation type="submission" date="2018-05" db="EMBL/GenBank/DDBJ databases">
        <title>OgluRS3 (Oryza glumaepatula Reference Sequence Version 3).</title>
        <authorList>
            <person name="Zhang J."/>
            <person name="Kudrna D."/>
            <person name="Lee S."/>
            <person name="Talag J."/>
            <person name="Welchert J."/>
            <person name="Wing R.A."/>
        </authorList>
    </citation>
    <scope>NUCLEOTIDE SEQUENCE [LARGE SCALE GENOMIC DNA]</scope>
</reference>
<sequence>MQCRHRLVEDEVELKLCIRRRLVELEFHRRARFMEKMESWSSWRRQERWTFELVLVGGRRGREGWGCA</sequence>
<dbReference type="Proteomes" id="UP000026961">
    <property type="component" value="Chromosome 9"/>
</dbReference>
<dbReference type="Gramene" id="OGLUM09G15090.1">
    <property type="protein sequence ID" value="OGLUM09G15090.1"/>
    <property type="gene ID" value="OGLUM09G15090"/>
</dbReference>
<dbReference type="HOGENOM" id="CLU_2798111_0_0_1"/>
<evidence type="ECO:0000313" key="1">
    <source>
        <dbReference type="EnsemblPlants" id="OGLUM09G15090.1"/>
    </source>
</evidence>
<protein>
    <submittedName>
        <fullName evidence="1">Uncharacterized protein</fullName>
    </submittedName>
</protein>
<reference evidence="1" key="1">
    <citation type="submission" date="2015-04" db="UniProtKB">
        <authorList>
            <consortium name="EnsemblPlants"/>
        </authorList>
    </citation>
    <scope>IDENTIFICATION</scope>
</reference>